<protein>
    <submittedName>
        <fullName evidence="1">Uncharacterized protein</fullName>
    </submittedName>
</protein>
<organism evidence="1 2">
    <name type="scientific">Planosporangium mesophilum</name>
    <dbReference type="NCBI Taxonomy" id="689768"/>
    <lineage>
        <taxon>Bacteria</taxon>
        <taxon>Bacillati</taxon>
        <taxon>Actinomycetota</taxon>
        <taxon>Actinomycetes</taxon>
        <taxon>Micromonosporales</taxon>
        <taxon>Micromonosporaceae</taxon>
        <taxon>Planosporangium</taxon>
    </lineage>
</organism>
<dbReference type="EMBL" id="BOON01000041">
    <property type="protein sequence ID" value="GII24835.1"/>
    <property type="molecule type" value="Genomic_DNA"/>
</dbReference>
<comment type="caution">
    <text evidence="1">The sequence shown here is derived from an EMBL/GenBank/DDBJ whole genome shotgun (WGS) entry which is preliminary data.</text>
</comment>
<dbReference type="AlphaFoldDB" id="A0A8J3TCV9"/>
<name>A0A8J3TCV9_9ACTN</name>
<sequence>MDVESAAARGAVRTRHRPREVLGRIRRDDPHVQNRLEYYVDEGDLPDIYAVSAPLAVEAVHRILGGQTRTSGVASAGEIFDAPGFLRALSPHVSVEPRHEFRAPQLT</sequence>
<reference evidence="1" key="1">
    <citation type="submission" date="2021-01" db="EMBL/GenBank/DDBJ databases">
        <title>Whole genome shotgun sequence of Planosporangium mesophilum NBRC 109066.</title>
        <authorList>
            <person name="Komaki H."/>
            <person name="Tamura T."/>
        </authorList>
    </citation>
    <scope>NUCLEOTIDE SEQUENCE</scope>
    <source>
        <strain evidence="1">NBRC 109066</strain>
    </source>
</reference>
<evidence type="ECO:0000313" key="2">
    <source>
        <dbReference type="Proteomes" id="UP000599074"/>
    </source>
</evidence>
<gene>
    <name evidence="1" type="ORF">Pme01_44320</name>
</gene>
<dbReference type="Proteomes" id="UP000599074">
    <property type="component" value="Unassembled WGS sequence"/>
</dbReference>
<accession>A0A8J3TCV9</accession>
<keyword evidence="2" id="KW-1185">Reference proteome</keyword>
<dbReference type="RefSeq" id="WP_239088384.1">
    <property type="nucleotide sequence ID" value="NZ_BOON01000041.1"/>
</dbReference>
<evidence type="ECO:0000313" key="1">
    <source>
        <dbReference type="EMBL" id="GII24835.1"/>
    </source>
</evidence>
<proteinExistence type="predicted"/>